<dbReference type="Pfam" id="PF00050">
    <property type="entry name" value="Kazal_1"/>
    <property type="match status" value="1"/>
</dbReference>
<feature type="non-terminal residue" evidence="3">
    <location>
        <position position="49"/>
    </location>
</feature>
<accession>A0A9N9R9X6</accession>
<evidence type="ECO:0000313" key="4">
    <source>
        <dbReference type="Proteomes" id="UP001153714"/>
    </source>
</evidence>
<reference evidence="3" key="1">
    <citation type="submission" date="2021-12" db="EMBL/GenBank/DDBJ databases">
        <authorList>
            <person name="King R."/>
        </authorList>
    </citation>
    <scope>NUCLEOTIDE SEQUENCE</scope>
</reference>
<feature type="domain" description="Kazal-like" evidence="2">
    <location>
        <begin position="24"/>
        <end position="41"/>
    </location>
</feature>
<dbReference type="AlphaFoldDB" id="A0A9N9R9X6"/>
<reference evidence="3" key="2">
    <citation type="submission" date="2022-10" db="EMBL/GenBank/DDBJ databases">
        <authorList>
            <consortium name="ENA_rothamsted_submissions"/>
            <consortium name="culmorum"/>
            <person name="King R."/>
        </authorList>
    </citation>
    <scope>NUCLEOTIDE SEQUENCE</scope>
</reference>
<sequence>MKFTYGLTFLFFAVFLMMGGQASACICTADYTPVCATNGKTASAARTSV</sequence>
<feature type="signal peptide" evidence="1">
    <location>
        <begin position="1"/>
        <end position="24"/>
    </location>
</feature>
<dbReference type="Proteomes" id="UP001153714">
    <property type="component" value="Chromosome 5"/>
</dbReference>
<protein>
    <recommendedName>
        <fullName evidence="2">Kazal-like domain-containing protein</fullName>
    </recommendedName>
</protein>
<evidence type="ECO:0000256" key="1">
    <source>
        <dbReference type="SAM" id="SignalP"/>
    </source>
</evidence>
<dbReference type="InterPro" id="IPR036058">
    <property type="entry name" value="Kazal_dom_sf"/>
</dbReference>
<keyword evidence="4" id="KW-1185">Reference proteome</keyword>
<dbReference type="SUPFAM" id="SSF100895">
    <property type="entry name" value="Kazal-type serine protease inhibitors"/>
    <property type="match status" value="1"/>
</dbReference>
<gene>
    <name evidence="3" type="ORF">DIATSA_LOCUS10119</name>
</gene>
<dbReference type="OrthoDB" id="328123at2759"/>
<dbReference type="EMBL" id="OU893336">
    <property type="protein sequence ID" value="CAG9792603.1"/>
    <property type="molecule type" value="Genomic_DNA"/>
</dbReference>
<feature type="chain" id="PRO_5040268916" description="Kazal-like domain-containing protein" evidence="1">
    <location>
        <begin position="25"/>
        <end position="49"/>
    </location>
</feature>
<keyword evidence="1" id="KW-0732">Signal</keyword>
<name>A0A9N9R9X6_9NEOP</name>
<dbReference type="Gene3D" id="3.30.60.30">
    <property type="match status" value="1"/>
</dbReference>
<organism evidence="3 4">
    <name type="scientific">Diatraea saccharalis</name>
    <name type="common">sugarcane borer</name>
    <dbReference type="NCBI Taxonomy" id="40085"/>
    <lineage>
        <taxon>Eukaryota</taxon>
        <taxon>Metazoa</taxon>
        <taxon>Ecdysozoa</taxon>
        <taxon>Arthropoda</taxon>
        <taxon>Hexapoda</taxon>
        <taxon>Insecta</taxon>
        <taxon>Pterygota</taxon>
        <taxon>Neoptera</taxon>
        <taxon>Endopterygota</taxon>
        <taxon>Lepidoptera</taxon>
        <taxon>Glossata</taxon>
        <taxon>Ditrysia</taxon>
        <taxon>Pyraloidea</taxon>
        <taxon>Crambidae</taxon>
        <taxon>Crambinae</taxon>
        <taxon>Diatraea</taxon>
    </lineage>
</organism>
<evidence type="ECO:0000259" key="2">
    <source>
        <dbReference type="Pfam" id="PF00050"/>
    </source>
</evidence>
<feature type="non-terminal residue" evidence="3">
    <location>
        <position position="1"/>
    </location>
</feature>
<proteinExistence type="predicted"/>
<evidence type="ECO:0000313" key="3">
    <source>
        <dbReference type="EMBL" id="CAG9792603.1"/>
    </source>
</evidence>
<dbReference type="InterPro" id="IPR002350">
    <property type="entry name" value="Kazal_dom"/>
</dbReference>